<dbReference type="GO" id="GO:0000049">
    <property type="term" value="F:tRNA binding"/>
    <property type="evidence" value="ECO:0007669"/>
    <property type="project" value="TreeGrafter"/>
</dbReference>
<evidence type="ECO:0000259" key="2">
    <source>
        <dbReference type="Pfam" id="PF11923"/>
    </source>
</evidence>
<organism evidence="3 4">
    <name type="scientific">Protopolystoma xenopodis</name>
    <dbReference type="NCBI Taxonomy" id="117903"/>
    <lineage>
        <taxon>Eukaryota</taxon>
        <taxon>Metazoa</taxon>
        <taxon>Spiralia</taxon>
        <taxon>Lophotrochozoa</taxon>
        <taxon>Platyhelminthes</taxon>
        <taxon>Monogenea</taxon>
        <taxon>Polyopisthocotylea</taxon>
        <taxon>Polystomatidea</taxon>
        <taxon>Polystomatidae</taxon>
        <taxon>Protopolystoma</taxon>
    </lineage>
</organism>
<name>A0A448XQL9_9PLAT</name>
<dbReference type="GO" id="GO:0072344">
    <property type="term" value="P:rescue of stalled ribosome"/>
    <property type="evidence" value="ECO:0007669"/>
    <property type="project" value="TreeGrafter"/>
</dbReference>
<feature type="domain" description="NFACT protein C-terminal" evidence="2">
    <location>
        <begin position="144"/>
        <end position="191"/>
    </location>
</feature>
<evidence type="ECO:0000256" key="1">
    <source>
        <dbReference type="SAM" id="MobiDB-lite"/>
    </source>
</evidence>
<comment type="caution">
    <text evidence="3">The sequence shown here is derived from an EMBL/GenBank/DDBJ whole genome shotgun (WGS) entry which is preliminary data.</text>
</comment>
<dbReference type="GO" id="GO:1990116">
    <property type="term" value="P:ribosome-associated ubiquitin-dependent protein catabolic process"/>
    <property type="evidence" value="ECO:0007669"/>
    <property type="project" value="TreeGrafter"/>
</dbReference>
<feature type="region of interest" description="Disordered" evidence="1">
    <location>
        <begin position="101"/>
        <end position="137"/>
    </location>
</feature>
<dbReference type="OrthoDB" id="207084at2759"/>
<accession>A0A448XQL9</accession>
<dbReference type="AlphaFoldDB" id="A0A448XQL9"/>
<keyword evidence="4" id="KW-1185">Reference proteome</keyword>
<reference evidence="3" key="1">
    <citation type="submission" date="2018-11" db="EMBL/GenBank/DDBJ databases">
        <authorList>
            <consortium name="Pathogen Informatics"/>
        </authorList>
    </citation>
    <scope>NUCLEOTIDE SEQUENCE</scope>
</reference>
<dbReference type="GO" id="GO:0043023">
    <property type="term" value="F:ribosomal large subunit binding"/>
    <property type="evidence" value="ECO:0007669"/>
    <property type="project" value="TreeGrafter"/>
</dbReference>
<dbReference type="Pfam" id="PF11923">
    <property type="entry name" value="NFACT-C"/>
    <property type="match status" value="1"/>
</dbReference>
<dbReference type="EMBL" id="CAAALY010274617">
    <property type="protein sequence ID" value="VEL42477.1"/>
    <property type="molecule type" value="Genomic_DNA"/>
</dbReference>
<protein>
    <recommendedName>
        <fullName evidence="2">NFACT protein C-terminal domain-containing protein</fullName>
    </recommendedName>
</protein>
<feature type="compositionally biased region" description="Basic and acidic residues" evidence="1">
    <location>
        <begin position="101"/>
        <end position="127"/>
    </location>
</feature>
<evidence type="ECO:0000313" key="4">
    <source>
        <dbReference type="Proteomes" id="UP000784294"/>
    </source>
</evidence>
<dbReference type="InterPro" id="IPR021846">
    <property type="entry name" value="NFACT-C"/>
</dbReference>
<dbReference type="PANTHER" id="PTHR15239:SF6">
    <property type="entry name" value="RIBOSOME QUALITY CONTROL COMPLEX SUBUNIT NEMF"/>
    <property type="match status" value="1"/>
</dbReference>
<proteinExistence type="predicted"/>
<dbReference type="GO" id="GO:1990112">
    <property type="term" value="C:RQC complex"/>
    <property type="evidence" value="ECO:0007669"/>
    <property type="project" value="TreeGrafter"/>
</dbReference>
<dbReference type="Proteomes" id="UP000784294">
    <property type="component" value="Unassembled WGS sequence"/>
</dbReference>
<evidence type="ECO:0000313" key="3">
    <source>
        <dbReference type="EMBL" id="VEL42477.1"/>
    </source>
</evidence>
<feature type="compositionally biased region" description="Polar residues" evidence="1">
    <location>
        <begin position="65"/>
        <end position="81"/>
    </location>
</feature>
<feature type="region of interest" description="Disordered" evidence="1">
    <location>
        <begin position="58"/>
        <end position="83"/>
    </location>
</feature>
<dbReference type="PANTHER" id="PTHR15239">
    <property type="entry name" value="NUCLEAR EXPORT MEDIATOR FACTOR NEMF"/>
    <property type="match status" value="1"/>
</dbReference>
<sequence>MVCKGENAKPCEKVHQLLETTKHRQVWFSLPESDTNTLPQYGFDSTRPKDDYICEESATRPLHSGSDNISSDESGSTSEVTGGTVFGVTDILEATIELDERHSKEECEHENDNSDQAVEDKDVNKDEAVEEDDEDNKLQEDSLLVVLNALTGQPLPEDILFYAIPVCAPYQTLSSYKFKVKLTPGVIKRGKG</sequence>
<gene>
    <name evidence="3" type="ORF">PXEA_LOCUS35917</name>
</gene>
<dbReference type="InterPro" id="IPR051608">
    <property type="entry name" value="RQC_Subunit_NEMF"/>
</dbReference>